<dbReference type="PANTHER" id="PTHR46047:SF3">
    <property type="entry name" value="TYROSINE-PROTEIN PHOSPHATASE NON-RECEPTOR TYPE 61F"/>
    <property type="match status" value="1"/>
</dbReference>
<dbReference type="InterPro" id="IPR003595">
    <property type="entry name" value="Tyr_Pase_cat"/>
</dbReference>
<dbReference type="SMART" id="SM00194">
    <property type="entry name" value="PTPc"/>
    <property type="match status" value="1"/>
</dbReference>
<evidence type="ECO:0000313" key="12">
    <source>
        <dbReference type="Proteomes" id="UP001626550"/>
    </source>
</evidence>
<dbReference type="InterPro" id="IPR000242">
    <property type="entry name" value="PTP_cat"/>
</dbReference>
<evidence type="ECO:0000256" key="6">
    <source>
        <dbReference type="ARBA" id="ARBA00022801"/>
    </source>
</evidence>
<dbReference type="InterPro" id="IPR016130">
    <property type="entry name" value="Tyr_Pase_AS"/>
</dbReference>
<dbReference type="Proteomes" id="UP001626550">
    <property type="component" value="Unassembled WGS sequence"/>
</dbReference>
<sequence>MSELENSELFTLFKKYELEELWAQAYQEVNQRTCCSNLQQNTHKAALTIENRSKNRYNNIIPLQNDQTLVPVKAEKGVVYINASFVYIESYSQKRYILSQGPLQSTIRDFWNMVWQHKCPLVLMLNKFIEKCVIKCANYLPRSGTTLDFPDFTVTSSDEIIFSTYIERTIEINPKNSEEPAHLVKHINYDVWPDFGVPEAIDNFLLLLHKLRSSGYLSDPKHPAVIHCSAGVGRSGAFSLIDLVVEMIFSKMSLEGIDLADLICQLRCCRMGLIQTPDQFRFCFIAIIRAAKLILDHGLTWYEYLDDDAPERDTSNFNIDIDAQFWSNSSSSCSEDSQFSNYSSDLDDQDAALKLLKNKKRIEKLLDTVNANIIDIETNIAAIEQAQLNVDIINALDSGNKALKEINKFMTLEKVETVIADLEANAELQKEISELIGPMGLDDDQLNDELSKLNQDENFQLPDVPTHVVEPIKKRTSIYIRLL</sequence>
<feature type="domain" description="Tyrosine-protein phosphatase" evidence="9">
    <location>
        <begin position="22"/>
        <end position="290"/>
    </location>
</feature>
<dbReference type="SUPFAM" id="SSF52799">
    <property type="entry name" value="(Phosphotyrosine protein) phosphatases II"/>
    <property type="match status" value="1"/>
</dbReference>
<evidence type="ECO:0000256" key="5">
    <source>
        <dbReference type="ARBA" id="ARBA00022553"/>
    </source>
</evidence>
<proteinExistence type="inferred from homology"/>
<dbReference type="Pfam" id="PF03357">
    <property type="entry name" value="Snf7"/>
    <property type="match status" value="1"/>
</dbReference>
<keyword evidence="7" id="KW-0904">Protein phosphatase</keyword>
<comment type="subcellular location">
    <subcellularLocation>
        <location evidence="1">Endomembrane system</location>
    </subcellularLocation>
</comment>
<dbReference type="PRINTS" id="PR00700">
    <property type="entry name" value="PRTYPHPHTASE"/>
</dbReference>
<dbReference type="InterPro" id="IPR029021">
    <property type="entry name" value="Prot-tyrosine_phosphatase-like"/>
</dbReference>
<evidence type="ECO:0000313" key="11">
    <source>
        <dbReference type="EMBL" id="KAL3315066.1"/>
    </source>
</evidence>
<dbReference type="PROSITE" id="PS50055">
    <property type="entry name" value="TYR_PHOSPHATASE_PTP"/>
    <property type="match status" value="1"/>
</dbReference>
<keyword evidence="8" id="KW-0472">Membrane</keyword>
<keyword evidence="5" id="KW-0597">Phosphoprotein</keyword>
<accession>A0ABD2Q9Y3</accession>
<comment type="caution">
    <text evidence="11">The sequence shown here is derived from an EMBL/GenBank/DDBJ whole genome shotgun (WGS) entry which is preliminary data.</text>
</comment>
<dbReference type="EC" id="3.1.3.48" evidence="4"/>
<dbReference type="PANTHER" id="PTHR46047">
    <property type="entry name" value="TYROSINE-PROTEIN PHOSPHATASE NON-RECEPTOR TYPE 61F"/>
    <property type="match status" value="1"/>
</dbReference>
<dbReference type="InterPro" id="IPR051985">
    <property type="entry name" value="NR_tyrosine_phosphatase"/>
</dbReference>
<dbReference type="PROSITE" id="PS00383">
    <property type="entry name" value="TYR_PHOSPHATASE_1"/>
    <property type="match status" value="1"/>
</dbReference>
<evidence type="ECO:0000256" key="4">
    <source>
        <dbReference type="ARBA" id="ARBA00013064"/>
    </source>
</evidence>
<name>A0ABD2Q9Y3_9PLAT</name>
<dbReference type="Gene3D" id="3.90.190.10">
    <property type="entry name" value="Protein tyrosine phosphatase superfamily"/>
    <property type="match status" value="1"/>
</dbReference>
<dbReference type="SMART" id="SM00404">
    <property type="entry name" value="PTPc_motif"/>
    <property type="match status" value="1"/>
</dbReference>
<comment type="similarity">
    <text evidence="2">Belongs to the SNF7 family.</text>
</comment>
<dbReference type="InterPro" id="IPR000387">
    <property type="entry name" value="Tyr_Pase_dom"/>
</dbReference>
<feature type="domain" description="Tyrosine specific protein phosphatases" evidence="10">
    <location>
        <begin position="202"/>
        <end position="281"/>
    </location>
</feature>
<evidence type="ECO:0000256" key="3">
    <source>
        <dbReference type="ARBA" id="ARBA00009701"/>
    </source>
</evidence>
<dbReference type="EMBL" id="JBJKFK010000835">
    <property type="protein sequence ID" value="KAL3315066.1"/>
    <property type="molecule type" value="Genomic_DNA"/>
</dbReference>
<dbReference type="AlphaFoldDB" id="A0ABD2Q9Y3"/>
<evidence type="ECO:0000259" key="9">
    <source>
        <dbReference type="PROSITE" id="PS50055"/>
    </source>
</evidence>
<protein>
    <recommendedName>
        <fullName evidence="4">protein-tyrosine-phosphatase</fullName>
        <ecNumber evidence="4">3.1.3.48</ecNumber>
    </recommendedName>
</protein>
<evidence type="ECO:0000256" key="8">
    <source>
        <dbReference type="ARBA" id="ARBA00023136"/>
    </source>
</evidence>
<dbReference type="PROSITE" id="PS50056">
    <property type="entry name" value="TYR_PHOSPHATASE_2"/>
    <property type="match status" value="1"/>
</dbReference>
<organism evidence="11 12">
    <name type="scientific">Cichlidogyrus casuarinus</name>
    <dbReference type="NCBI Taxonomy" id="1844966"/>
    <lineage>
        <taxon>Eukaryota</taxon>
        <taxon>Metazoa</taxon>
        <taxon>Spiralia</taxon>
        <taxon>Lophotrochozoa</taxon>
        <taxon>Platyhelminthes</taxon>
        <taxon>Monogenea</taxon>
        <taxon>Monopisthocotylea</taxon>
        <taxon>Dactylogyridea</taxon>
        <taxon>Ancyrocephalidae</taxon>
        <taxon>Cichlidogyrus</taxon>
    </lineage>
</organism>
<dbReference type="InterPro" id="IPR005024">
    <property type="entry name" value="Snf7_fam"/>
</dbReference>
<comment type="similarity">
    <text evidence="3">Belongs to the protein-tyrosine phosphatase family. Non-receptor class 1 subfamily.</text>
</comment>
<keyword evidence="12" id="KW-1185">Reference proteome</keyword>
<reference evidence="11 12" key="1">
    <citation type="submission" date="2024-11" db="EMBL/GenBank/DDBJ databases">
        <title>Adaptive evolution of stress response genes in parasites aligns with host niche diversity.</title>
        <authorList>
            <person name="Hahn C."/>
            <person name="Resl P."/>
        </authorList>
    </citation>
    <scope>NUCLEOTIDE SEQUENCE [LARGE SCALE GENOMIC DNA]</scope>
    <source>
        <strain evidence="11">EGGRZ-B1_66</strain>
        <tissue evidence="11">Body</tissue>
    </source>
</reference>
<evidence type="ECO:0000256" key="7">
    <source>
        <dbReference type="ARBA" id="ARBA00022912"/>
    </source>
</evidence>
<evidence type="ECO:0000256" key="2">
    <source>
        <dbReference type="ARBA" id="ARBA00006190"/>
    </source>
</evidence>
<keyword evidence="6" id="KW-0378">Hydrolase</keyword>
<evidence type="ECO:0000256" key="1">
    <source>
        <dbReference type="ARBA" id="ARBA00004308"/>
    </source>
</evidence>
<gene>
    <name evidence="11" type="primary">PTPN1</name>
    <name evidence="11" type="ORF">Ciccas_006303</name>
</gene>
<evidence type="ECO:0000259" key="10">
    <source>
        <dbReference type="PROSITE" id="PS50056"/>
    </source>
</evidence>
<dbReference type="GO" id="GO:0012505">
    <property type="term" value="C:endomembrane system"/>
    <property type="evidence" value="ECO:0007669"/>
    <property type="project" value="UniProtKB-SubCell"/>
</dbReference>
<dbReference type="Pfam" id="PF00102">
    <property type="entry name" value="Y_phosphatase"/>
    <property type="match status" value="1"/>
</dbReference>
<dbReference type="GO" id="GO:0004725">
    <property type="term" value="F:protein tyrosine phosphatase activity"/>
    <property type="evidence" value="ECO:0007669"/>
    <property type="project" value="UniProtKB-EC"/>
</dbReference>